<gene>
    <name evidence="1 3" type="primary">Gm1965</name>
</gene>
<dbReference type="AlphaFoldDB" id="Q3UWV0"/>
<proteinExistence type="evidence at transcript level"/>
<evidence type="ECO:0000313" key="2">
    <source>
        <dbReference type="EMBL" id="BAE22814.1"/>
    </source>
</evidence>
<reference evidence="1" key="6">
    <citation type="journal article" date="2004" name="Genome Res.">
        <title>The status, quality, and expansion of the NIH full-length cDNA project: the Mammalian Gene Collection (MGC).</title>
        <authorList>
            <consortium name="The MGC Project Team"/>
            <person name="Gerhard D.S."/>
            <person name="Wagner L."/>
            <person name="Feingold E.A."/>
            <person name="Shenmen C.M."/>
            <person name="Grouse L.H."/>
            <person name="Schuler G."/>
            <person name="Klein S.L."/>
            <person name="Old S."/>
            <person name="Rasooly R."/>
            <person name="Good P."/>
            <person name="Guyer M."/>
            <person name="Peck A.M."/>
            <person name="Derge J.G."/>
            <person name="Lipman D."/>
            <person name="Collins F.S."/>
            <person name="Jang W."/>
            <person name="Sherry S."/>
            <person name="Feolo M."/>
            <person name="Misquitta L."/>
            <person name="Lee E."/>
            <person name="Rotmistrovsky K."/>
            <person name="Greenhut S.F."/>
            <person name="Schaefer C.F."/>
            <person name="Buetow K."/>
            <person name="Bonner T.I."/>
            <person name="Haussler D."/>
            <person name="Kent J."/>
            <person name="Kiekhaus M."/>
            <person name="Furey T."/>
            <person name="Brent M."/>
            <person name="Prange C."/>
            <person name="Schreiber K."/>
            <person name="Shapiro N."/>
            <person name="Bhat N.K."/>
            <person name="Hopkins R.F."/>
            <person name="Hsie F."/>
            <person name="Driscoll T."/>
            <person name="Soares M.B."/>
            <person name="Casavant T.L."/>
            <person name="Scheetz T.E."/>
            <person name="Brown-stein M.J."/>
            <person name="Usdin T.B."/>
            <person name="Toshiyuki S."/>
            <person name="Carninci P."/>
            <person name="Piao Y."/>
            <person name="Dudekula D.B."/>
            <person name="Ko M.S."/>
            <person name="Kawakami K."/>
            <person name="Suzuki Y."/>
            <person name="Sugano S."/>
            <person name="Gruber C.E."/>
            <person name="Smith M.R."/>
            <person name="Simmons B."/>
            <person name="Moore T."/>
            <person name="Waterman R."/>
            <person name="Johnson S.L."/>
            <person name="Ruan Y."/>
            <person name="Wei C.L."/>
            <person name="Mathavan S."/>
            <person name="Gunaratne P.H."/>
            <person name="Wu J."/>
            <person name="Garcia A.M."/>
            <person name="Hulyk S.W."/>
            <person name="Fuh E."/>
            <person name="Yuan Y."/>
            <person name="Sneed A."/>
            <person name="Kowis C."/>
            <person name="Hodgson A."/>
            <person name="Muzny D.M."/>
            <person name="McPherson J."/>
            <person name="Gibbs R.A."/>
            <person name="Fahey J."/>
            <person name="Helton E."/>
            <person name="Ketteman M."/>
            <person name="Madan A."/>
            <person name="Rodrigues S."/>
            <person name="Sanchez A."/>
            <person name="Whiting M."/>
            <person name="Madari A."/>
            <person name="Young A.C."/>
            <person name="Wetherby K.D."/>
            <person name="Granite S.J."/>
            <person name="Kwong P.N."/>
            <person name="Brinkley C.P."/>
            <person name="Pearson R.L."/>
            <person name="Bouffard G.G."/>
            <person name="Blakesly R.W."/>
            <person name="Green E.D."/>
            <person name="Dickson M.C."/>
            <person name="Rodriguez A.C."/>
            <person name="Grimwood J."/>
            <person name="Schmutz J."/>
            <person name="Myers R.M."/>
            <person name="Butterfield Y.S."/>
            <person name="Griffith M."/>
            <person name="Griffith O.L."/>
            <person name="Krzywinski M.I."/>
            <person name="Liao N."/>
            <person name="Morin R."/>
            <person name="Morrin R."/>
            <person name="Palmquist D."/>
            <person name="Petrescu A.S."/>
            <person name="Skalska U."/>
            <person name="Smailus D.E."/>
            <person name="Stott J.M."/>
            <person name="Schnerch A."/>
            <person name="Schein J.E."/>
            <person name="Jones S.J."/>
            <person name="Holt R.A."/>
            <person name="Baross A."/>
            <person name="Marra M.A."/>
            <person name="Clifton S."/>
            <person name="Makowski K.A."/>
            <person name="Bosak S."/>
            <person name="Malek J."/>
        </authorList>
    </citation>
    <scope>NUCLEOTIDE SEQUENCE [LARGE SCALE MRNA]</scope>
    <source>
        <tissue evidence="1">Testicle</tissue>
    </source>
</reference>
<dbReference type="AGR" id="MGI:3584270"/>
<reference evidence="2" key="4">
    <citation type="journal article" date="2001" name="Nature">
        <title>Functional annotation of a full-length mouse cDNA collection.</title>
        <authorList>
            <consortium name="The RIKEN Genome Exploration Research Group Phase II Team and the FANTOM Consortium"/>
        </authorList>
    </citation>
    <scope>NUCLEOTIDE SEQUENCE</scope>
    <source>
        <strain evidence="2">C57BL/6J</strain>
        <tissue evidence="2">In vitro fertilized eggs</tissue>
    </source>
</reference>
<reference evidence="2" key="9">
    <citation type="journal article" date="2005" name="Science">
        <title>Antisense Transcription in the Mammalian Transcriptome.</title>
        <authorList>
            <consortium name="RIKEN Genome Exploration Research Group and Genome Science Group (Genome Network Project Core Group) and the FANTOM Consortium"/>
        </authorList>
    </citation>
    <scope>NUCLEOTIDE SEQUENCE</scope>
    <source>
        <strain evidence="2">C57BL/6J</strain>
        <tissue evidence="2">In vitro fertilized eggs</tissue>
    </source>
</reference>
<reference evidence="2" key="1">
    <citation type="journal article" date="1999" name="Methods Enzymol.">
        <title>High-efficiency full-length cDNA cloning.</title>
        <authorList>
            <person name="Carninci P."/>
            <person name="Hayashizaki Y."/>
        </authorList>
    </citation>
    <scope>NUCLEOTIDE SEQUENCE</scope>
    <source>
        <strain evidence="2">C57BL/6J</strain>
        <tissue evidence="2">In vitro fertilized eggs</tissue>
    </source>
</reference>
<dbReference type="EMBL" id="BC172072">
    <property type="protein sequence ID" value="AAI72072.1"/>
    <property type="molecule type" value="mRNA"/>
</dbReference>
<organism evidence="2">
    <name type="scientific">Mus musculus</name>
    <name type="common">Mouse</name>
    <dbReference type="NCBI Taxonomy" id="10090"/>
    <lineage>
        <taxon>Eukaryota</taxon>
        <taxon>Metazoa</taxon>
        <taxon>Chordata</taxon>
        <taxon>Craniata</taxon>
        <taxon>Vertebrata</taxon>
        <taxon>Euteleostomi</taxon>
        <taxon>Mammalia</taxon>
        <taxon>Eutheria</taxon>
        <taxon>Euarchontoglires</taxon>
        <taxon>Glires</taxon>
        <taxon>Rodentia</taxon>
        <taxon>Myomorpha</taxon>
        <taxon>Muroidea</taxon>
        <taxon>Muridae</taxon>
        <taxon>Murinae</taxon>
        <taxon>Mus</taxon>
        <taxon>Mus</taxon>
    </lineage>
</organism>
<reference evidence="2" key="8">
    <citation type="journal article" date="2005" name="Science">
        <title>The Transcriptional Landscape of the Mammalian Genome.</title>
        <authorList>
            <consortium name="The FANTOM Consortium"/>
            <consortium name="Riken Genome Exploration Research Group and Genome Science Group (Genome Network Project Core Group)"/>
        </authorList>
    </citation>
    <scope>NUCLEOTIDE SEQUENCE</scope>
    <source>
        <strain evidence="2">C57BL/6J</strain>
        <tissue evidence="2">In vitro fertilized eggs</tissue>
    </source>
</reference>
<accession>Q3UWV0</accession>
<evidence type="ECO:0000313" key="1">
    <source>
        <dbReference type="EMBL" id="AAI47527.1"/>
    </source>
</evidence>
<sequence length="120" mass="13371">MRRNITNQAFGETHMPVTASAYSLWGGMRKGFLTDPCLSSITSVSYVTYKVENIPIPTCPLPIVYTWIPLGYNMKRGVAVPNIWSRQVSDFYHQLESLCPDAVAPNAFPCSLKAILPSFL</sequence>
<dbReference type="EMBL" id="BC147534">
    <property type="protein sequence ID" value="AAI47535.1"/>
    <property type="molecule type" value="mRNA"/>
</dbReference>
<reference evidence="2" key="2">
    <citation type="journal article" date="2000" name="Genome Res.">
        <title>Normalization and subtraction of cap-trapper-selected cDNAs to prepare full-length cDNA libraries for rapid discovery of new genes.</title>
        <authorList>
            <person name="Carninci P."/>
            <person name="Shibata Y."/>
            <person name="Hayatsu N."/>
            <person name="Sugahara Y."/>
            <person name="Shibata K."/>
            <person name="Itoh M."/>
            <person name="Konno H."/>
            <person name="Okazaki Y."/>
            <person name="Muramatsu M."/>
            <person name="Hayashizaki Y."/>
        </authorList>
    </citation>
    <scope>NUCLEOTIDE SEQUENCE</scope>
    <source>
        <strain evidence="2">C57BL/6J</strain>
        <tissue evidence="2">In vitro fertilized eggs</tissue>
    </source>
</reference>
<reference evidence="2" key="5">
    <citation type="journal article" date="2002" name="Nature">
        <title>Analysis of the mouse transcriptome based on functional annotation of 60,770 full-length cDNAs.</title>
        <authorList>
            <consortium name="The FANTOM Consortium and the RIKEN Genome Exploration Research Group Phase I and II Team"/>
        </authorList>
    </citation>
    <scope>NUCLEOTIDE SEQUENCE</scope>
    <source>
        <strain evidence="2">C57BL/6J</strain>
        <tissue evidence="2">In vitro fertilized eggs</tissue>
    </source>
</reference>
<dbReference type="MGI" id="MGI:3584270">
    <property type="gene designation" value="Gm1965"/>
</dbReference>
<protein>
    <submittedName>
        <fullName evidence="1">Gm1965 protein</fullName>
    </submittedName>
</protein>
<dbReference type="EMBL" id="BC147526">
    <property type="protein sequence ID" value="AAI47527.1"/>
    <property type="molecule type" value="mRNA"/>
</dbReference>
<evidence type="ECO:0000313" key="3">
    <source>
        <dbReference type="MGI" id="MGI:3584270"/>
    </source>
</evidence>
<reference evidence="2" key="7">
    <citation type="submission" date="2004-03" db="EMBL/GenBank/DDBJ databases">
        <authorList>
            <person name="Arakawa T."/>
            <person name="Carninci P."/>
            <person name="Fukuda S."/>
            <person name="Hashizume W."/>
            <person name="Hayashida K."/>
            <person name="Hori F."/>
            <person name="Iida J."/>
            <person name="Imamura K."/>
            <person name="Imotani K."/>
            <person name="Itoh M."/>
            <person name="Kanagawa S."/>
            <person name="Kawai J."/>
            <person name="Kojima M."/>
            <person name="Konno H."/>
            <person name="Murata M."/>
            <person name="Nakamura M."/>
            <person name="Ninomiya N."/>
            <person name="Nishiyori H."/>
            <person name="Nomura K."/>
            <person name="Ohno M."/>
            <person name="Sakazume N."/>
            <person name="Sano H."/>
            <person name="Sasaki D."/>
            <person name="Shibata K."/>
            <person name="Shiraki T."/>
            <person name="Tagami M."/>
            <person name="Tagami Y."/>
            <person name="Waki K."/>
            <person name="Watahiki A."/>
            <person name="Muramatsu M."/>
            <person name="Hayashizaki Y."/>
        </authorList>
    </citation>
    <scope>NUCLEOTIDE SEQUENCE</scope>
    <source>
        <strain evidence="2">C57BL/6J</strain>
        <tissue evidence="2">In vitro fertilized eggs</tissue>
    </source>
</reference>
<name>Q3UWV0_MOUSE</name>
<reference evidence="2" key="3">
    <citation type="journal article" date="2000" name="Genome Res.">
        <title>RIKEN integrated sequence analysis (RISA) system--384-format sequencing pipeline with 384 multicapillary sequencer.</title>
        <authorList>
            <person name="Shibata K."/>
            <person name="Itoh M."/>
            <person name="Aizawa K."/>
            <person name="Nagaoka S."/>
            <person name="Sasaki N."/>
            <person name="Carninci P."/>
            <person name="Konno H."/>
            <person name="Akiyama J."/>
            <person name="Nishi K."/>
            <person name="Kitsunai T."/>
            <person name="Tashiro H."/>
            <person name="Itoh M."/>
            <person name="Sumi N."/>
            <person name="Ishii Y."/>
            <person name="Nakamura S."/>
            <person name="Hazama M."/>
            <person name="Nishine T."/>
            <person name="Harada A."/>
            <person name="Yamamoto R."/>
            <person name="Matsumoto H."/>
            <person name="Sakaguchi S."/>
            <person name="Ikegami T."/>
            <person name="Kashiwagi K."/>
            <person name="Fujiwake S."/>
            <person name="Inoue K."/>
            <person name="Togawa Y."/>
            <person name="Izawa M."/>
            <person name="Ohara E."/>
            <person name="Watahiki M."/>
            <person name="Yoneda Y."/>
            <person name="Ishikawa T."/>
            <person name="Ozawa K."/>
            <person name="Tanaka T."/>
            <person name="Matsuura S."/>
            <person name="Kawai J."/>
            <person name="Okazaki Y."/>
            <person name="Muramatsu M."/>
            <person name="Inoue Y."/>
            <person name="Kira A."/>
            <person name="Hayashizaki Y."/>
        </authorList>
    </citation>
    <scope>NUCLEOTIDE SEQUENCE</scope>
    <source>
        <strain evidence="2">C57BL/6J</strain>
        <tissue evidence="2">In vitro fertilized eggs</tissue>
    </source>
</reference>
<dbReference type="EMBL" id="AK136090">
    <property type="protein sequence ID" value="BAE22814.1"/>
    <property type="molecule type" value="mRNA"/>
</dbReference>